<evidence type="ECO:0000313" key="2">
    <source>
        <dbReference type="EMBL" id="KAF9484281.1"/>
    </source>
</evidence>
<feature type="transmembrane region" description="Helical" evidence="1">
    <location>
        <begin position="36"/>
        <end position="59"/>
    </location>
</feature>
<keyword evidence="1" id="KW-1133">Transmembrane helix</keyword>
<gene>
    <name evidence="2" type="ORF">BDN70DRAFT_825969</name>
</gene>
<name>A0A9P6CXM6_9AGAR</name>
<keyword evidence="3" id="KW-1185">Reference proteome</keyword>
<evidence type="ECO:0000313" key="3">
    <source>
        <dbReference type="Proteomes" id="UP000807469"/>
    </source>
</evidence>
<dbReference type="AlphaFoldDB" id="A0A9P6CXM6"/>
<keyword evidence="1" id="KW-0472">Membrane</keyword>
<accession>A0A9P6CXM6</accession>
<proteinExistence type="predicted"/>
<dbReference type="Proteomes" id="UP000807469">
    <property type="component" value="Unassembled WGS sequence"/>
</dbReference>
<reference evidence="2" key="1">
    <citation type="submission" date="2020-11" db="EMBL/GenBank/DDBJ databases">
        <authorList>
            <consortium name="DOE Joint Genome Institute"/>
            <person name="Ahrendt S."/>
            <person name="Riley R."/>
            <person name="Andreopoulos W."/>
            <person name="Labutti K."/>
            <person name="Pangilinan J."/>
            <person name="Ruiz-Duenas F.J."/>
            <person name="Barrasa J.M."/>
            <person name="Sanchez-Garcia M."/>
            <person name="Camarero S."/>
            <person name="Miyauchi S."/>
            <person name="Serrano A."/>
            <person name="Linde D."/>
            <person name="Babiker R."/>
            <person name="Drula E."/>
            <person name="Ayuso-Fernandez I."/>
            <person name="Pacheco R."/>
            <person name="Padilla G."/>
            <person name="Ferreira P."/>
            <person name="Barriuso J."/>
            <person name="Kellner H."/>
            <person name="Castanera R."/>
            <person name="Alfaro M."/>
            <person name="Ramirez L."/>
            <person name="Pisabarro A.G."/>
            <person name="Kuo A."/>
            <person name="Tritt A."/>
            <person name="Lipzen A."/>
            <person name="He G."/>
            <person name="Yan M."/>
            <person name="Ng V."/>
            <person name="Cullen D."/>
            <person name="Martin F."/>
            <person name="Rosso M.-N."/>
            <person name="Henrissat B."/>
            <person name="Hibbett D."/>
            <person name="Martinez A.T."/>
            <person name="Grigoriev I.V."/>
        </authorList>
    </citation>
    <scope>NUCLEOTIDE SEQUENCE</scope>
    <source>
        <strain evidence="2">CIRM-BRFM 674</strain>
    </source>
</reference>
<keyword evidence="1" id="KW-0812">Transmembrane</keyword>
<comment type="caution">
    <text evidence="2">The sequence shown here is derived from an EMBL/GenBank/DDBJ whole genome shotgun (WGS) entry which is preliminary data.</text>
</comment>
<sequence length="110" mass="12688">MIVEPGFLKDRSSFHRPTVRESMESMLCSNKNDHSYLAMHVCSFSFLFGLCPQLVCILSDRSSASYRLRPRFVIYYTRTNKHVRVQSSPSQLILYLSHSSSSFTACRVLE</sequence>
<organism evidence="2 3">
    <name type="scientific">Pholiota conissans</name>
    <dbReference type="NCBI Taxonomy" id="109636"/>
    <lineage>
        <taxon>Eukaryota</taxon>
        <taxon>Fungi</taxon>
        <taxon>Dikarya</taxon>
        <taxon>Basidiomycota</taxon>
        <taxon>Agaricomycotina</taxon>
        <taxon>Agaricomycetes</taxon>
        <taxon>Agaricomycetidae</taxon>
        <taxon>Agaricales</taxon>
        <taxon>Agaricineae</taxon>
        <taxon>Strophariaceae</taxon>
        <taxon>Pholiota</taxon>
    </lineage>
</organism>
<evidence type="ECO:0000256" key="1">
    <source>
        <dbReference type="SAM" id="Phobius"/>
    </source>
</evidence>
<dbReference type="EMBL" id="MU155145">
    <property type="protein sequence ID" value="KAF9484281.1"/>
    <property type="molecule type" value="Genomic_DNA"/>
</dbReference>
<dbReference type="OrthoDB" id="3640at2759"/>
<feature type="non-terminal residue" evidence="2">
    <location>
        <position position="110"/>
    </location>
</feature>
<protein>
    <submittedName>
        <fullName evidence="2">Uncharacterized protein</fullName>
    </submittedName>
</protein>